<accession>A0ACB6S2Y4</accession>
<comment type="caution">
    <text evidence="1">The sequence shown here is derived from an EMBL/GenBank/DDBJ whole genome shotgun (WGS) entry which is preliminary data.</text>
</comment>
<proteinExistence type="predicted"/>
<reference evidence="1" key="1">
    <citation type="journal article" date="2020" name="Stud. Mycol.">
        <title>101 Dothideomycetes genomes: a test case for predicting lifestyles and emergence of pathogens.</title>
        <authorList>
            <person name="Haridas S."/>
            <person name="Albert R."/>
            <person name="Binder M."/>
            <person name="Bloem J."/>
            <person name="Labutti K."/>
            <person name="Salamov A."/>
            <person name="Andreopoulos B."/>
            <person name="Baker S."/>
            <person name="Barry K."/>
            <person name="Bills G."/>
            <person name="Bluhm B."/>
            <person name="Cannon C."/>
            <person name="Castanera R."/>
            <person name="Culley D."/>
            <person name="Daum C."/>
            <person name="Ezra D."/>
            <person name="Gonzalez J."/>
            <person name="Henrissat B."/>
            <person name="Kuo A."/>
            <person name="Liang C."/>
            <person name="Lipzen A."/>
            <person name="Lutzoni F."/>
            <person name="Magnuson J."/>
            <person name="Mondo S."/>
            <person name="Nolan M."/>
            <person name="Ohm R."/>
            <person name="Pangilinan J."/>
            <person name="Park H.-J."/>
            <person name="Ramirez L."/>
            <person name="Alfaro M."/>
            <person name="Sun H."/>
            <person name="Tritt A."/>
            <person name="Yoshinaga Y."/>
            <person name="Zwiers L.-H."/>
            <person name="Turgeon B."/>
            <person name="Goodwin S."/>
            <person name="Spatafora J."/>
            <person name="Crous P."/>
            <person name="Grigoriev I."/>
        </authorList>
    </citation>
    <scope>NUCLEOTIDE SEQUENCE</scope>
    <source>
        <strain evidence="1">CBS 525.71</strain>
    </source>
</reference>
<protein>
    <submittedName>
        <fullName evidence="1">Uncharacterized protein</fullName>
    </submittedName>
</protein>
<evidence type="ECO:0000313" key="1">
    <source>
        <dbReference type="EMBL" id="KAF2628511.1"/>
    </source>
</evidence>
<name>A0ACB6S2Y4_9PLEO</name>
<organism evidence="1 2">
    <name type="scientific">Macroventuria anomochaeta</name>
    <dbReference type="NCBI Taxonomy" id="301207"/>
    <lineage>
        <taxon>Eukaryota</taxon>
        <taxon>Fungi</taxon>
        <taxon>Dikarya</taxon>
        <taxon>Ascomycota</taxon>
        <taxon>Pezizomycotina</taxon>
        <taxon>Dothideomycetes</taxon>
        <taxon>Pleosporomycetidae</taxon>
        <taxon>Pleosporales</taxon>
        <taxon>Pleosporineae</taxon>
        <taxon>Didymellaceae</taxon>
        <taxon>Macroventuria</taxon>
    </lineage>
</organism>
<dbReference type="EMBL" id="MU006713">
    <property type="protein sequence ID" value="KAF2628511.1"/>
    <property type="molecule type" value="Genomic_DNA"/>
</dbReference>
<sequence length="166" mass="18980">MDACRDAQKQNSELEIAGFHIGLFMNYLGFGASHNEEDPVHGIVFEWPVVWDMKNMKARTPLSPEGNIPRLLLTELSDVGRFTAAACLLPKGAWREEFNFVGETTRMDEVVNIIEKVRGRKMEVSYRPYKQIVEEEAKETVEWPNKFWLQAEIVHALDKTGEGVIV</sequence>
<evidence type="ECO:0000313" key="2">
    <source>
        <dbReference type="Proteomes" id="UP000799754"/>
    </source>
</evidence>
<gene>
    <name evidence="1" type="ORF">BU25DRAFT_37496</name>
</gene>
<dbReference type="Proteomes" id="UP000799754">
    <property type="component" value="Unassembled WGS sequence"/>
</dbReference>
<keyword evidence="2" id="KW-1185">Reference proteome</keyword>